<comment type="caution">
    <text evidence="2">The sequence shown here is derived from an EMBL/GenBank/DDBJ whole genome shotgun (WGS) entry which is preliminary data.</text>
</comment>
<feature type="compositionally biased region" description="Low complexity" evidence="1">
    <location>
        <begin position="130"/>
        <end position="149"/>
    </location>
</feature>
<feature type="region of interest" description="Disordered" evidence="1">
    <location>
        <begin position="113"/>
        <end position="149"/>
    </location>
</feature>
<evidence type="ECO:0000256" key="1">
    <source>
        <dbReference type="SAM" id="MobiDB-lite"/>
    </source>
</evidence>
<feature type="compositionally biased region" description="Polar residues" evidence="1">
    <location>
        <begin position="120"/>
        <end position="129"/>
    </location>
</feature>
<name>A0A9P3PHW2_LYOSH</name>
<keyword evidence="3" id="KW-1185">Reference proteome</keyword>
<sequence length="389" mass="43048">MENRYPDLPSLSMLFLDYEESRSAGMVPADNPTFYKPGESSRLPQKNPAIHPPPTLHAFRSWPSAGLPYDDEQRYPFSSSTTYHQMSNEEFREWIRTDAMDVADMRDYDQEPYFAPSPQYAETQKPTWESASCSTSSMPASAARSSLDSASRQDASGMYWLGSHHEQEHHRFGLETPPPLDAGAYFDDHACLFNPGPQPQNHRHDPTQSPYSLVFPASSLAPSSIPTVSPVASSESPASLSTSPSSSPDIVIHTPTIPLHQPRPARPIPIIPLSKLASACEEFYMPPSTRRTTFSKSEVPAMTAEPMDLMLSPLSPQLHAYYASSFSPKPAPLQDNSFENMVYVNFEHGFEENSGAPNDPRYSYSGGGPEISCACGCMESYRIPCESTM</sequence>
<dbReference type="Proteomes" id="UP001063166">
    <property type="component" value="Unassembled WGS sequence"/>
</dbReference>
<evidence type="ECO:0000313" key="2">
    <source>
        <dbReference type="EMBL" id="GLB35764.1"/>
    </source>
</evidence>
<evidence type="ECO:0000313" key="3">
    <source>
        <dbReference type="Proteomes" id="UP001063166"/>
    </source>
</evidence>
<accession>A0A9P3PHW2</accession>
<organism evidence="2 3">
    <name type="scientific">Lyophyllum shimeji</name>
    <name type="common">Hon-shimeji</name>
    <name type="synonym">Tricholoma shimeji</name>
    <dbReference type="NCBI Taxonomy" id="47721"/>
    <lineage>
        <taxon>Eukaryota</taxon>
        <taxon>Fungi</taxon>
        <taxon>Dikarya</taxon>
        <taxon>Basidiomycota</taxon>
        <taxon>Agaricomycotina</taxon>
        <taxon>Agaricomycetes</taxon>
        <taxon>Agaricomycetidae</taxon>
        <taxon>Agaricales</taxon>
        <taxon>Tricholomatineae</taxon>
        <taxon>Lyophyllaceae</taxon>
        <taxon>Lyophyllum</taxon>
    </lineage>
</organism>
<proteinExistence type="predicted"/>
<feature type="region of interest" description="Disordered" evidence="1">
    <location>
        <begin position="193"/>
        <end position="249"/>
    </location>
</feature>
<dbReference type="AlphaFoldDB" id="A0A9P3PHW2"/>
<dbReference type="EMBL" id="BRPK01000003">
    <property type="protein sequence ID" value="GLB35764.1"/>
    <property type="molecule type" value="Genomic_DNA"/>
</dbReference>
<gene>
    <name evidence="2" type="ORF">LshimejAT787_0300520</name>
</gene>
<dbReference type="OrthoDB" id="3059965at2759"/>
<feature type="compositionally biased region" description="Low complexity" evidence="1">
    <location>
        <begin position="226"/>
        <end position="248"/>
    </location>
</feature>
<reference evidence="2" key="1">
    <citation type="submission" date="2022-07" db="EMBL/GenBank/DDBJ databases">
        <title>The genome of Lyophyllum shimeji provides insight into the initial evolution of ectomycorrhizal fungal genome.</title>
        <authorList>
            <person name="Kobayashi Y."/>
            <person name="Shibata T."/>
            <person name="Hirakawa H."/>
            <person name="Shigenobu S."/>
            <person name="Nishiyama T."/>
            <person name="Yamada A."/>
            <person name="Hasebe M."/>
            <person name="Kawaguchi M."/>
        </authorList>
    </citation>
    <scope>NUCLEOTIDE SEQUENCE</scope>
    <source>
        <strain evidence="2">AT787</strain>
    </source>
</reference>
<protein>
    <submittedName>
        <fullName evidence="2">Uncharacterized protein</fullName>
    </submittedName>
</protein>